<evidence type="ECO:0000256" key="1">
    <source>
        <dbReference type="ARBA" id="ARBA00022946"/>
    </source>
</evidence>
<dbReference type="Pfam" id="PF01571">
    <property type="entry name" value="GCV_T"/>
    <property type="match status" value="1"/>
</dbReference>
<evidence type="ECO:0000313" key="5">
    <source>
        <dbReference type="Proteomes" id="UP000007113"/>
    </source>
</evidence>
<sequence>MADDTQYELHQILENAAFAPLDDRAFLRITGPDATRWLNGMVTNSIQSLAPGEGNYNFLLNAQGRIQGDGTIYRDGDEFLLETSTSQVESIQQHLDRFIIMDDVELSPAYTEKQGLLLIGAKAPAILAASELPALDPLHLSHAKSLLLLAPAAGSIPRYELWDDPASIALLRENLSNAGAVEVSSASLEQLRLIEATPLFSQDIRDRDLPQETAQAHALHFNKGCYLGQEIVERIRSRGQVHRTFTAFRLIGDLPTLPAPIEANGKPVGELTSAALVPLPEGPTLLALGYIRREALDTHQPLTYAGGTAIPRSPGTS</sequence>
<evidence type="ECO:0000313" key="4">
    <source>
        <dbReference type="EMBL" id="AEU36444.1"/>
    </source>
</evidence>
<dbReference type="OrthoDB" id="9796287at2"/>
<dbReference type="AlphaFoldDB" id="G8NUJ3"/>
<reference evidence="4 5" key="1">
    <citation type="submission" date="2011-11" db="EMBL/GenBank/DDBJ databases">
        <title>Complete sequence of Granulicella mallensis MP5ACTX8.</title>
        <authorList>
            <consortium name="US DOE Joint Genome Institute"/>
            <person name="Lucas S."/>
            <person name="Copeland A."/>
            <person name="Lapidus A."/>
            <person name="Cheng J.-F."/>
            <person name="Goodwin L."/>
            <person name="Pitluck S."/>
            <person name="Peters L."/>
            <person name="Lu M."/>
            <person name="Detter J.C."/>
            <person name="Han C."/>
            <person name="Tapia R."/>
            <person name="Land M."/>
            <person name="Hauser L."/>
            <person name="Kyrpides N."/>
            <person name="Ivanova N."/>
            <person name="Mikhailova N."/>
            <person name="Pagani I."/>
            <person name="Rawat S."/>
            <person name="Mannisto M."/>
            <person name="Haggblom M."/>
            <person name="Woyke T."/>
        </authorList>
    </citation>
    <scope>NUCLEOTIDE SEQUENCE [LARGE SCALE GENOMIC DNA]</scope>
    <source>
        <strain evidence="5">ATCC BAA-1857 / DSM 23137 / MP5ACTX8</strain>
    </source>
</reference>
<dbReference type="PANTHER" id="PTHR22602">
    <property type="entry name" value="TRANSFERASE CAF17, MITOCHONDRIAL-RELATED"/>
    <property type="match status" value="1"/>
</dbReference>
<keyword evidence="1" id="KW-0809">Transit peptide</keyword>
<dbReference type="InterPro" id="IPR006222">
    <property type="entry name" value="GCVT_N"/>
</dbReference>
<dbReference type="RefSeq" id="WP_014265322.1">
    <property type="nucleotide sequence ID" value="NC_016631.1"/>
</dbReference>
<evidence type="ECO:0000259" key="3">
    <source>
        <dbReference type="Pfam" id="PF01571"/>
    </source>
</evidence>
<proteinExistence type="predicted"/>
<protein>
    <submittedName>
        <fullName evidence="4">Folate-binding protein YgfZ</fullName>
    </submittedName>
</protein>
<feature type="domain" description="GCVT N-terminal" evidence="3">
    <location>
        <begin position="6"/>
        <end position="129"/>
    </location>
</feature>
<dbReference type="SUPFAM" id="SSF103025">
    <property type="entry name" value="Folate-binding domain"/>
    <property type="match status" value="1"/>
</dbReference>
<gene>
    <name evidence="4" type="ordered locus">AciX8_2115</name>
</gene>
<dbReference type="InterPro" id="IPR017703">
    <property type="entry name" value="YgfZ/GCV_T_CS"/>
</dbReference>
<keyword evidence="5" id="KW-1185">Reference proteome</keyword>
<dbReference type="InterPro" id="IPR045179">
    <property type="entry name" value="YgfZ/GcvT"/>
</dbReference>
<feature type="binding site" evidence="2">
    <location>
        <position position="160"/>
    </location>
    <ligand>
        <name>substrate</name>
    </ligand>
</feature>
<dbReference type="STRING" id="682795.AciX8_2115"/>
<dbReference type="eggNOG" id="COG0354">
    <property type="taxonomic scope" value="Bacteria"/>
</dbReference>
<dbReference type="EMBL" id="CP003130">
    <property type="protein sequence ID" value="AEU36444.1"/>
    <property type="molecule type" value="Genomic_DNA"/>
</dbReference>
<dbReference type="Proteomes" id="UP000007113">
    <property type="component" value="Chromosome"/>
</dbReference>
<dbReference type="NCBIfam" id="TIGR03317">
    <property type="entry name" value="ygfZ_signature"/>
    <property type="match status" value="1"/>
</dbReference>
<dbReference type="InterPro" id="IPR027266">
    <property type="entry name" value="TrmE/GcvT-like"/>
</dbReference>
<dbReference type="PIRSF" id="PIRSF006487">
    <property type="entry name" value="GcvT"/>
    <property type="match status" value="1"/>
</dbReference>
<name>G8NUJ3_GRAMM</name>
<dbReference type="KEGG" id="gma:AciX8_2115"/>
<dbReference type="HOGENOM" id="CLU_007884_6_3_0"/>
<organism evidence="4 5">
    <name type="scientific">Granulicella mallensis (strain ATCC BAA-1857 / DSM 23137 / MP5ACTX8)</name>
    <dbReference type="NCBI Taxonomy" id="682795"/>
    <lineage>
        <taxon>Bacteria</taxon>
        <taxon>Pseudomonadati</taxon>
        <taxon>Acidobacteriota</taxon>
        <taxon>Terriglobia</taxon>
        <taxon>Terriglobales</taxon>
        <taxon>Acidobacteriaceae</taxon>
        <taxon>Granulicella</taxon>
    </lineage>
</organism>
<evidence type="ECO:0000256" key="2">
    <source>
        <dbReference type="PIRSR" id="PIRSR006487-1"/>
    </source>
</evidence>
<dbReference type="GO" id="GO:0016226">
    <property type="term" value="P:iron-sulfur cluster assembly"/>
    <property type="evidence" value="ECO:0007669"/>
    <property type="project" value="TreeGrafter"/>
</dbReference>
<dbReference type="Gene3D" id="3.30.1360.120">
    <property type="entry name" value="Probable tRNA modification gtpase trme, domain 1"/>
    <property type="match status" value="1"/>
</dbReference>
<dbReference type="PANTHER" id="PTHR22602:SF0">
    <property type="entry name" value="TRANSFERASE CAF17, MITOCHONDRIAL-RELATED"/>
    <property type="match status" value="1"/>
</dbReference>
<accession>G8NUJ3</accession>